<dbReference type="InterPro" id="IPR056789">
    <property type="entry name" value="LRR_R13L1-DRL21"/>
</dbReference>
<dbReference type="SMART" id="SM00369">
    <property type="entry name" value="LRR_TYP"/>
    <property type="match status" value="3"/>
</dbReference>
<accession>A0A2G5EWC6</accession>
<dbReference type="Pfam" id="PF23559">
    <property type="entry name" value="WHD_DRP"/>
    <property type="match status" value="1"/>
</dbReference>
<evidence type="ECO:0000259" key="9">
    <source>
        <dbReference type="Pfam" id="PF23559"/>
    </source>
</evidence>
<evidence type="ECO:0000256" key="1">
    <source>
        <dbReference type="ARBA" id="ARBA00022614"/>
    </source>
</evidence>
<feature type="domain" description="Disease resistance protein winged helix" evidence="9">
    <location>
        <begin position="439"/>
        <end position="504"/>
    </location>
</feature>
<dbReference type="InterPro" id="IPR058922">
    <property type="entry name" value="WHD_DRP"/>
</dbReference>
<name>A0A2G5EWC6_AQUCA</name>
<keyword evidence="4" id="KW-0611">Plant defense</keyword>
<dbReference type="Gene3D" id="3.80.10.10">
    <property type="entry name" value="Ribonuclease Inhibitor"/>
    <property type="match status" value="2"/>
</dbReference>
<feature type="domain" description="NB-ARC" evidence="7">
    <location>
        <begin position="194"/>
        <end position="350"/>
    </location>
</feature>
<evidence type="ECO:0000256" key="5">
    <source>
        <dbReference type="ARBA" id="ARBA00022840"/>
    </source>
</evidence>
<dbReference type="EMBL" id="KZ305021">
    <property type="protein sequence ID" value="PIA60048.1"/>
    <property type="molecule type" value="Genomic_DNA"/>
</dbReference>
<evidence type="ECO:0000259" key="10">
    <source>
        <dbReference type="Pfam" id="PF25019"/>
    </source>
</evidence>
<dbReference type="PANTHER" id="PTHR36766:SF40">
    <property type="entry name" value="DISEASE RESISTANCE PROTEIN RGA3"/>
    <property type="match status" value="1"/>
</dbReference>
<dbReference type="GO" id="GO:0005524">
    <property type="term" value="F:ATP binding"/>
    <property type="evidence" value="ECO:0007669"/>
    <property type="project" value="UniProtKB-KW"/>
</dbReference>
<keyword evidence="3" id="KW-0547">Nucleotide-binding</keyword>
<dbReference type="SUPFAM" id="SSF52058">
    <property type="entry name" value="L domain-like"/>
    <property type="match status" value="1"/>
</dbReference>
<dbReference type="STRING" id="218851.A0A2G5EWC6"/>
<sequence>MVYWLLSCFVSATLQVLLEKLADFGIKTAQSISDVDDKLQKLRRTLMRVQSSLHDAEEKQIIDMAWQVLLLDLEKVAFEADDLIDNITYKISKLESGTGGGLLHKHKYQVNKFFLSLYENTSAPNMTAIQVKLDCMLRELNQLCVRELVQQRHLEIIANKLQSTSLTDETQVFGREVDKTNIINTFVMHEESSRGNYVRIIVIIGIIGVGKTTLAQLIYNNNYQSAMAHPFDLKMWVSVTKDFDVMRVTRSIIEAATRENTSHLLNLESLQVRLTEILGGKKYLLVLDDLWNEKRNEWNLLLKPLKHGLMGSKIVVTTGSYVVSSLVGTVRPYHLKCLSDFACCSLLMEEALGDINLQTTPELEEIGMKIAKKCKGLPLAAKIVGSLLHSKVDQNEWNNILESRLWDSSVIKNELIPILRSGYHRLPSHVRQCFAYCSMFPQSYDFEKVKLVRMWMGEGFIIPDKERKMLEDIGSDYFDQLSQKSFFQVEGEKYVIHDVVHDLAQAVSGEKFLRVEETGNSLINTNTRHLSLVCEKIQAVASEAFSKCKGLRTFLLLGAYKTPVKNIPLALFAELESLRVLDLSGTKIEELAGNIGNLKHLRFLDLSNTLLKYLPETIQELCLLQTLRLRNCLKLLSLPKCTGRLKSLRHLELDGNYHLSSMPPGIGNLTGLQTVSEFIVGPERGQMKELKNMDNIRGSLCIKQLEELSNPEEALEANLANKKYLDRLELQWTYTVDERTDEHVLDKLITSPLKSLEVLTLSRYGGRMFPKWVSDPLFSKLTTICFDECKNCCLLPPLGQLPKLKSLKIVGMHELECFDEMFQLLEILELRDMLNLVLWVRQENDMPHLRELTIVDCPRMVTLPSLHYLRSLEKLELESCPQLPSLSEDRLSSSVQSLIIQDCNMVSERCKEVGGVDWMKIEHIPYIEIDDHIVRE</sequence>
<feature type="chain" id="PRO_5013720756" description="NB-ARC domain-containing protein" evidence="6">
    <location>
        <begin position="16"/>
        <end position="936"/>
    </location>
</feature>
<keyword evidence="2" id="KW-0677">Repeat</keyword>
<dbReference type="Gene3D" id="1.10.8.430">
    <property type="entry name" value="Helical domain of apoptotic protease-activating factors"/>
    <property type="match status" value="1"/>
</dbReference>
<dbReference type="PRINTS" id="PR00364">
    <property type="entry name" value="DISEASERSIST"/>
</dbReference>
<keyword evidence="6" id="KW-0732">Signal</keyword>
<dbReference type="GO" id="GO:0006952">
    <property type="term" value="P:defense response"/>
    <property type="evidence" value="ECO:0007669"/>
    <property type="project" value="UniProtKB-KW"/>
</dbReference>
<evidence type="ECO:0008006" key="13">
    <source>
        <dbReference type="Google" id="ProtNLM"/>
    </source>
</evidence>
<evidence type="ECO:0000256" key="2">
    <source>
        <dbReference type="ARBA" id="ARBA00022737"/>
    </source>
</evidence>
<dbReference type="InParanoid" id="A0A2G5EWC6"/>
<dbReference type="Gene3D" id="1.20.5.4130">
    <property type="match status" value="1"/>
</dbReference>
<evidence type="ECO:0000259" key="8">
    <source>
        <dbReference type="Pfam" id="PF18052"/>
    </source>
</evidence>
<dbReference type="GO" id="GO:0051707">
    <property type="term" value="P:response to other organism"/>
    <property type="evidence" value="ECO:0007669"/>
    <property type="project" value="UniProtKB-ARBA"/>
</dbReference>
<dbReference type="InterPro" id="IPR042197">
    <property type="entry name" value="Apaf_helical"/>
</dbReference>
<dbReference type="SUPFAM" id="SSF52540">
    <property type="entry name" value="P-loop containing nucleoside triphosphate hydrolases"/>
    <property type="match status" value="1"/>
</dbReference>
<dbReference type="Pfam" id="PF00931">
    <property type="entry name" value="NB-ARC"/>
    <property type="match status" value="1"/>
</dbReference>
<evidence type="ECO:0000256" key="4">
    <source>
        <dbReference type="ARBA" id="ARBA00022821"/>
    </source>
</evidence>
<dbReference type="InterPro" id="IPR036388">
    <property type="entry name" value="WH-like_DNA-bd_sf"/>
</dbReference>
<protein>
    <recommendedName>
        <fullName evidence="13">NB-ARC domain-containing protein</fullName>
    </recommendedName>
</protein>
<dbReference type="Proteomes" id="UP000230069">
    <property type="component" value="Unassembled WGS sequence"/>
</dbReference>
<dbReference type="FunFam" id="1.10.10.10:FF:000322">
    <property type="entry name" value="Probable disease resistance protein At1g63360"/>
    <property type="match status" value="1"/>
</dbReference>
<reference evidence="11 12" key="1">
    <citation type="submission" date="2017-09" db="EMBL/GenBank/DDBJ databases">
        <title>WGS assembly of Aquilegia coerulea Goldsmith.</title>
        <authorList>
            <person name="Hodges S."/>
            <person name="Kramer E."/>
            <person name="Nordborg M."/>
            <person name="Tomkins J."/>
            <person name="Borevitz J."/>
            <person name="Derieg N."/>
            <person name="Yan J."/>
            <person name="Mihaltcheva S."/>
            <person name="Hayes R.D."/>
            <person name="Rokhsar D."/>
        </authorList>
    </citation>
    <scope>NUCLEOTIDE SEQUENCE [LARGE SCALE GENOMIC DNA]</scope>
    <source>
        <strain evidence="12">cv. Goldsmith</strain>
    </source>
</reference>
<organism evidence="11 12">
    <name type="scientific">Aquilegia coerulea</name>
    <name type="common">Rocky mountain columbine</name>
    <dbReference type="NCBI Taxonomy" id="218851"/>
    <lineage>
        <taxon>Eukaryota</taxon>
        <taxon>Viridiplantae</taxon>
        <taxon>Streptophyta</taxon>
        <taxon>Embryophyta</taxon>
        <taxon>Tracheophyta</taxon>
        <taxon>Spermatophyta</taxon>
        <taxon>Magnoliopsida</taxon>
        <taxon>Ranunculales</taxon>
        <taxon>Ranunculaceae</taxon>
        <taxon>Thalictroideae</taxon>
        <taxon>Aquilegia</taxon>
    </lineage>
</organism>
<evidence type="ECO:0000313" key="11">
    <source>
        <dbReference type="EMBL" id="PIA60048.1"/>
    </source>
</evidence>
<evidence type="ECO:0000256" key="3">
    <source>
        <dbReference type="ARBA" id="ARBA00022741"/>
    </source>
</evidence>
<dbReference type="OrthoDB" id="2973320at2759"/>
<evidence type="ECO:0000259" key="7">
    <source>
        <dbReference type="Pfam" id="PF00931"/>
    </source>
</evidence>
<dbReference type="Pfam" id="PF25019">
    <property type="entry name" value="LRR_R13L1-DRL21"/>
    <property type="match status" value="1"/>
</dbReference>
<dbReference type="Pfam" id="PF18052">
    <property type="entry name" value="Rx_N"/>
    <property type="match status" value="1"/>
</dbReference>
<dbReference type="PANTHER" id="PTHR36766">
    <property type="entry name" value="PLANT BROAD-SPECTRUM MILDEW RESISTANCE PROTEIN RPW8"/>
    <property type="match status" value="1"/>
</dbReference>
<dbReference type="InterPro" id="IPR032675">
    <property type="entry name" value="LRR_dom_sf"/>
</dbReference>
<dbReference type="GO" id="GO:0043531">
    <property type="term" value="F:ADP binding"/>
    <property type="evidence" value="ECO:0007669"/>
    <property type="project" value="InterPro"/>
</dbReference>
<dbReference type="InterPro" id="IPR002182">
    <property type="entry name" value="NB-ARC"/>
</dbReference>
<keyword evidence="1" id="KW-0433">Leucine-rich repeat</keyword>
<feature type="domain" description="Disease resistance N-terminal" evidence="8">
    <location>
        <begin position="14"/>
        <end position="95"/>
    </location>
</feature>
<dbReference type="AlphaFoldDB" id="A0A2G5EWC6"/>
<evidence type="ECO:0000313" key="12">
    <source>
        <dbReference type="Proteomes" id="UP000230069"/>
    </source>
</evidence>
<dbReference type="InterPro" id="IPR027417">
    <property type="entry name" value="P-loop_NTPase"/>
</dbReference>
<feature type="signal peptide" evidence="6">
    <location>
        <begin position="1"/>
        <end position="15"/>
    </location>
</feature>
<proteinExistence type="predicted"/>
<dbReference type="Gene3D" id="1.10.10.10">
    <property type="entry name" value="Winged helix-like DNA-binding domain superfamily/Winged helix DNA-binding domain"/>
    <property type="match status" value="1"/>
</dbReference>
<keyword evidence="5" id="KW-0067">ATP-binding</keyword>
<gene>
    <name evidence="11" type="ORF">AQUCO_00400726v1</name>
</gene>
<dbReference type="InterPro" id="IPR003591">
    <property type="entry name" value="Leu-rich_rpt_typical-subtyp"/>
</dbReference>
<dbReference type="Gene3D" id="3.40.50.300">
    <property type="entry name" value="P-loop containing nucleotide triphosphate hydrolases"/>
    <property type="match status" value="1"/>
</dbReference>
<evidence type="ECO:0000256" key="6">
    <source>
        <dbReference type="SAM" id="SignalP"/>
    </source>
</evidence>
<dbReference type="InterPro" id="IPR041118">
    <property type="entry name" value="Rx_N"/>
</dbReference>
<feature type="domain" description="R13L1/DRL21-like LRR repeat region" evidence="10">
    <location>
        <begin position="687"/>
        <end position="812"/>
    </location>
</feature>
<keyword evidence="12" id="KW-1185">Reference proteome</keyword>